<organism evidence="2 3">
    <name type="scientific">Kaistella haifensis DSM 19056</name>
    <dbReference type="NCBI Taxonomy" id="1450526"/>
    <lineage>
        <taxon>Bacteria</taxon>
        <taxon>Pseudomonadati</taxon>
        <taxon>Bacteroidota</taxon>
        <taxon>Flavobacteriia</taxon>
        <taxon>Flavobacteriales</taxon>
        <taxon>Weeksellaceae</taxon>
        <taxon>Chryseobacterium group</taxon>
        <taxon>Kaistella</taxon>
    </lineage>
</organism>
<comment type="caution">
    <text evidence="2">The sequence shown here is derived from an EMBL/GenBank/DDBJ whole genome shotgun (WGS) entry which is preliminary data.</text>
</comment>
<reference evidence="2 3" key="1">
    <citation type="submission" date="2014-01" db="EMBL/GenBank/DDBJ databases">
        <authorList>
            <consortium name="Genome Consortium for Active Teaching"/>
            <person name="Sontag T.C."/>
            <person name="Newman J.D."/>
        </authorList>
    </citation>
    <scope>NUCLEOTIDE SEQUENCE [LARGE SCALE GENOMIC DNA]</scope>
    <source>
        <strain evidence="2 3">DSM 19056</strain>
    </source>
</reference>
<evidence type="ECO:0000256" key="1">
    <source>
        <dbReference type="SAM" id="SignalP"/>
    </source>
</evidence>
<feature type="signal peptide" evidence="1">
    <location>
        <begin position="1"/>
        <end position="19"/>
    </location>
</feature>
<evidence type="ECO:0008006" key="4">
    <source>
        <dbReference type="Google" id="ProtNLM"/>
    </source>
</evidence>
<dbReference type="EMBL" id="JASZ02000025">
    <property type="protein sequence ID" value="OWK97563.1"/>
    <property type="molecule type" value="Genomic_DNA"/>
</dbReference>
<keyword evidence="3" id="KW-1185">Reference proteome</keyword>
<dbReference type="AlphaFoldDB" id="A0A246B835"/>
<evidence type="ECO:0000313" key="2">
    <source>
        <dbReference type="EMBL" id="OWK97563.1"/>
    </source>
</evidence>
<feature type="chain" id="PRO_5011252337" description="DUF2891 domain-containing protein" evidence="1">
    <location>
        <begin position="20"/>
        <end position="355"/>
    </location>
</feature>
<protein>
    <recommendedName>
        <fullName evidence="4">DUF2891 domain-containing protein</fullName>
    </recommendedName>
</protein>
<dbReference type="InterPro" id="IPR021365">
    <property type="entry name" value="DUF2891"/>
</dbReference>
<name>A0A246B835_9FLAO</name>
<sequence length="355" mass="41562">MKKMSLLAVLFSLSFSAQVRSLTDEIAFQLSEKPVHCINQEYPNKTAHVINNEIDVKLTPKELHPSFYGCFDWHSSVHGHWMLIKLLKDKPFLKNRDEILNILDNSFQPEKIKSEAEYFSKYQVAKGFERTYGWAWLLQLDAELANWDHAKAKIWHQNLKPLTNEIVKLWKEYLPKQTYPNRTGVHPNTAFALSFAIDWARSVGEKDFENQLIEKAKYFYLKDEKTPAYLEPDGSDFFSPSLEIADLMTRILPQNEYVKWFNKFYEKRSIENISQLPIISDINDYQTVHLVGLSFTRSWCMKNIAQVLPKNHRYKKKFEETSTKFLENALPLVFKGNYGGDHWLASFAVYALSNK</sequence>
<evidence type="ECO:0000313" key="3">
    <source>
        <dbReference type="Proteomes" id="UP000197587"/>
    </source>
</evidence>
<gene>
    <name evidence="2" type="ORF">AP75_10560</name>
</gene>
<reference evidence="2 3" key="2">
    <citation type="submission" date="2017-05" db="EMBL/GenBank/DDBJ databases">
        <title>Genome of Chryseobacterium haifense.</title>
        <authorList>
            <person name="Newman J.D."/>
        </authorList>
    </citation>
    <scope>NUCLEOTIDE SEQUENCE [LARGE SCALE GENOMIC DNA]</scope>
    <source>
        <strain evidence="2 3">DSM 19056</strain>
    </source>
</reference>
<dbReference type="Proteomes" id="UP000197587">
    <property type="component" value="Unassembled WGS sequence"/>
</dbReference>
<proteinExistence type="predicted"/>
<accession>A0A246B835</accession>
<dbReference type="Pfam" id="PF11199">
    <property type="entry name" value="DUF2891"/>
    <property type="match status" value="1"/>
</dbReference>
<keyword evidence="1" id="KW-0732">Signal</keyword>